<evidence type="ECO:0000259" key="9">
    <source>
        <dbReference type="PROSITE" id="PS50893"/>
    </source>
</evidence>
<evidence type="ECO:0000256" key="8">
    <source>
        <dbReference type="SAM" id="Phobius"/>
    </source>
</evidence>
<feature type="domain" description="ABC transporter" evidence="9">
    <location>
        <begin position="338"/>
        <end position="573"/>
    </location>
</feature>
<dbReference type="PROSITE" id="PS50929">
    <property type="entry name" value="ABC_TM1F"/>
    <property type="match status" value="1"/>
</dbReference>
<evidence type="ECO:0000256" key="6">
    <source>
        <dbReference type="ARBA" id="ARBA00022989"/>
    </source>
</evidence>
<evidence type="ECO:0000256" key="4">
    <source>
        <dbReference type="ARBA" id="ARBA00022741"/>
    </source>
</evidence>
<reference evidence="11" key="1">
    <citation type="submission" date="2024-02" db="EMBL/GenBank/DDBJ databases">
        <title>Draft genome sequence of new strains in genus Ureaplasma.</title>
        <authorList>
            <person name="Nakajima Y."/>
            <person name="Segawa T."/>
        </authorList>
    </citation>
    <scope>NUCLEOTIDE SEQUENCE [LARGE SCALE GENOMIC DNA]</scope>
    <source>
        <strain evidence="11">OM1</strain>
    </source>
</reference>
<keyword evidence="7 8" id="KW-0472">Membrane</keyword>
<feature type="transmembrane region" description="Helical" evidence="8">
    <location>
        <begin position="165"/>
        <end position="189"/>
    </location>
</feature>
<evidence type="ECO:0000256" key="2">
    <source>
        <dbReference type="ARBA" id="ARBA00005417"/>
    </source>
</evidence>
<evidence type="ECO:0000313" key="11">
    <source>
        <dbReference type="EMBL" id="GAA5414698.1"/>
    </source>
</evidence>
<dbReference type="InterPro" id="IPR027417">
    <property type="entry name" value="P-loop_NTPase"/>
</dbReference>
<keyword evidence="12" id="KW-1185">Reference proteome</keyword>
<evidence type="ECO:0000256" key="3">
    <source>
        <dbReference type="ARBA" id="ARBA00022692"/>
    </source>
</evidence>
<dbReference type="InterPro" id="IPR003593">
    <property type="entry name" value="AAA+_ATPase"/>
</dbReference>
<evidence type="ECO:0000259" key="10">
    <source>
        <dbReference type="PROSITE" id="PS50929"/>
    </source>
</evidence>
<dbReference type="PROSITE" id="PS00211">
    <property type="entry name" value="ABC_TRANSPORTER_1"/>
    <property type="match status" value="1"/>
</dbReference>
<dbReference type="Gene3D" id="3.40.50.300">
    <property type="entry name" value="P-loop containing nucleotide triphosphate hydrolases"/>
    <property type="match status" value="1"/>
</dbReference>
<keyword evidence="4" id="KW-0547">Nucleotide-binding</keyword>
<dbReference type="PROSITE" id="PS50893">
    <property type="entry name" value="ABC_TRANSPORTER_2"/>
    <property type="match status" value="1"/>
</dbReference>
<feature type="transmembrane region" description="Helical" evidence="8">
    <location>
        <begin position="244"/>
        <end position="269"/>
    </location>
</feature>
<evidence type="ECO:0000313" key="12">
    <source>
        <dbReference type="Proteomes" id="UP001449582"/>
    </source>
</evidence>
<dbReference type="InterPro" id="IPR036640">
    <property type="entry name" value="ABC1_TM_sf"/>
</dbReference>
<dbReference type="PANTHER" id="PTHR24221:SF276">
    <property type="entry name" value="ABC TRANSPORTER, ATP-BINDING_PERMEASE PROTEIN"/>
    <property type="match status" value="1"/>
</dbReference>
<keyword evidence="5 11" id="KW-0067">ATP-binding</keyword>
<dbReference type="GO" id="GO:0005524">
    <property type="term" value="F:ATP binding"/>
    <property type="evidence" value="ECO:0007669"/>
    <property type="project" value="UniProtKB-KW"/>
</dbReference>
<comment type="similarity">
    <text evidence="2">Belongs to the ABC transporter superfamily.</text>
</comment>
<keyword evidence="3 8" id="KW-0812">Transmembrane</keyword>
<comment type="caution">
    <text evidence="11">The sequence shown here is derived from an EMBL/GenBank/DDBJ whole genome shotgun (WGS) entry which is preliminary data.</text>
</comment>
<feature type="transmembrane region" description="Helical" evidence="8">
    <location>
        <begin position="50"/>
        <end position="83"/>
    </location>
</feature>
<dbReference type="InterPro" id="IPR017871">
    <property type="entry name" value="ABC_transporter-like_CS"/>
</dbReference>
<evidence type="ECO:0000256" key="5">
    <source>
        <dbReference type="ARBA" id="ARBA00022840"/>
    </source>
</evidence>
<keyword evidence="6 8" id="KW-1133">Transmembrane helix</keyword>
<organism evidence="11 12">
    <name type="scientific">Ureaplasma ceti</name>
    <dbReference type="NCBI Taxonomy" id="3119530"/>
    <lineage>
        <taxon>Bacteria</taxon>
        <taxon>Bacillati</taxon>
        <taxon>Mycoplasmatota</taxon>
        <taxon>Mycoplasmoidales</taxon>
        <taxon>Mycoplasmoidaceae</taxon>
        <taxon>Ureaplasma</taxon>
    </lineage>
</organism>
<dbReference type="Pfam" id="PF00664">
    <property type="entry name" value="ABC_membrane"/>
    <property type="match status" value="1"/>
</dbReference>
<dbReference type="Gene3D" id="1.20.1560.10">
    <property type="entry name" value="ABC transporter type 1, transmembrane domain"/>
    <property type="match status" value="1"/>
</dbReference>
<feature type="transmembrane region" description="Helical" evidence="8">
    <location>
        <begin position="289"/>
        <end position="311"/>
    </location>
</feature>
<dbReference type="SMART" id="SM00382">
    <property type="entry name" value="AAA"/>
    <property type="match status" value="1"/>
</dbReference>
<name>A0ABP9U5T1_9BACT</name>
<sequence>MIAQVAMDVIIPLLLTSMNNVLVDMAASPNVHGPGIIEGVHYSDLYTGGIHYTLIVMALMFAACLIEVVAGMLAASVAARLAVMMTTKIRSDLYRKVQGLSFADLEQFKTSSLITRFTTDTQTLQASFNSIFRIGVRATMLYVGGIIGTIVVVCTNHSFNSQPWSVPVLMVILSLVLLVTLIIIVVYAAKYFRQAKYATDDVNSVMRENVLGVRVVKSFNLSENQIERFEKVNTKMYKITEKGYLIGMILVPIINFVMSGAIVAILWVGTPTKAITVANVGTLMSISSFILLGMVLLINVILQMGIALSSAHRIKEVMLHKSSITYKEDGASIENPSIEFKHVNFRYSDTSEYVLKDINLKIDPNQTIGIIGETGSGKSTFVSLIARMYDVKEGEIIVSDENVKDINQKSLRKDISMSPQQVTLFSGTIGSNLKYGKHDATEADMIEACEGAQAMEFVNSKEAGFDSVVEQRARNFSGGQKQRLAIARALIGKPKILILDSSTSALDMITERKVNEYIKKTNHNRTTIVVGQRISGVKDADRILVLSKGQIVGDGSHKELLNNCKEYLDIALSQLGEEGVRNELAQ</sequence>
<gene>
    <name evidence="11" type="ORF">UREOM_4090</name>
</gene>
<feature type="domain" description="ABC transmembrane type-1" evidence="10">
    <location>
        <begin position="1"/>
        <end position="309"/>
    </location>
</feature>
<accession>A0ABP9U5T1</accession>
<dbReference type="PANTHER" id="PTHR24221">
    <property type="entry name" value="ATP-BINDING CASSETTE SUB-FAMILY B"/>
    <property type="match status" value="1"/>
</dbReference>
<evidence type="ECO:0000256" key="1">
    <source>
        <dbReference type="ARBA" id="ARBA00004651"/>
    </source>
</evidence>
<dbReference type="InterPro" id="IPR003439">
    <property type="entry name" value="ABC_transporter-like_ATP-bd"/>
</dbReference>
<dbReference type="InterPro" id="IPR011527">
    <property type="entry name" value="ABC1_TM_dom"/>
</dbReference>
<evidence type="ECO:0000256" key="7">
    <source>
        <dbReference type="ARBA" id="ARBA00023136"/>
    </source>
</evidence>
<protein>
    <submittedName>
        <fullName evidence="11">ABC transporter ATP-binding protein</fullName>
    </submittedName>
</protein>
<feature type="transmembrane region" description="Helical" evidence="8">
    <location>
        <begin position="140"/>
        <end position="159"/>
    </location>
</feature>
<dbReference type="SUPFAM" id="SSF90123">
    <property type="entry name" value="ABC transporter transmembrane region"/>
    <property type="match status" value="1"/>
</dbReference>
<dbReference type="Pfam" id="PF00005">
    <property type="entry name" value="ABC_tran"/>
    <property type="match status" value="1"/>
</dbReference>
<proteinExistence type="inferred from homology"/>
<dbReference type="Proteomes" id="UP001449582">
    <property type="component" value="Unassembled WGS sequence"/>
</dbReference>
<dbReference type="SUPFAM" id="SSF52540">
    <property type="entry name" value="P-loop containing nucleoside triphosphate hydrolases"/>
    <property type="match status" value="1"/>
</dbReference>
<dbReference type="InterPro" id="IPR039421">
    <property type="entry name" value="Type_1_exporter"/>
</dbReference>
<dbReference type="CDD" id="cd18548">
    <property type="entry name" value="ABC_6TM_Tm287_like"/>
    <property type="match status" value="1"/>
</dbReference>
<dbReference type="EMBL" id="BAABQM010000002">
    <property type="protein sequence ID" value="GAA5414698.1"/>
    <property type="molecule type" value="Genomic_DNA"/>
</dbReference>
<comment type="subcellular location">
    <subcellularLocation>
        <location evidence="1">Cell membrane</location>
        <topology evidence="1">Multi-pass membrane protein</topology>
    </subcellularLocation>
</comment>